<evidence type="ECO:0000259" key="2">
    <source>
        <dbReference type="Pfam" id="PF14033"/>
    </source>
</evidence>
<protein>
    <submittedName>
        <fullName evidence="4">Uncharacterized protein</fullName>
    </submittedName>
</protein>
<accession>A0A4E9ELU3</accession>
<dbReference type="EMBL" id="CAAKMV010000196">
    <property type="protein sequence ID" value="VIO64235.1"/>
    <property type="molecule type" value="Genomic_DNA"/>
</dbReference>
<dbReference type="PANTHER" id="PTHR33119">
    <property type="entry name" value="IFI3P"/>
    <property type="match status" value="1"/>
</dbReference>
<feature type="compositionally biased region" description="Basic and acidic residues" evidence="1">
    <location>
        <begin position="340"/>
        <end position="349"/>
    </location>
</feature>
<evidence type="ECO:0000259" key="3">
    <source>
        <dbReference type="Pfam" id="PF21666"/>
    </source>
</evidence>
<dbReference type="AlphaFoldDB" id="A0A4E9ELU3"/>
<evidence type="ECO:0000313" key="4">
    <source>
        <dbReference type="EMBL" id="VIO64235.1"/>
    </source>
</evidence>
<dbReference type="PANTHER" id="PTHR33119:SF1">
    <property type="entry name" value="FE2OG DIOXYGENASE DOMAIN-CONTAINING PROTEIN"/>
    <property type="match status" value="1"/>
</dbReference>
<evidence type="ECO:0000256" key="1">
    <source>
        <dbReference type="SAM" id="MobiDB-lite"/>
    </source>
</evidence>
<dbReference type="InterPro" id="IPR049207">
    <property type="entry name" value="DUF4246_N"/>
</dbReference>
<reference evidence="4" key="1">
    <citation type="submission" date="2019-04" db="EMBL/GenBank/DDBJ databases">
        <authorList>
            <person name="Melise S."/>
            <person name="Noan J."/>
            <person name="Okalmin O."/>
        </authorList>
    </citation>
    <scope>NUCLEOTIDE SEQUENCE</scope>
    <source>
        <strain evidence="4">FN9</strain>
    </source>
</reference>
<feature type="region of interest" description="Disordered" evidence="1">
    <location>
        <begin position="317"/>
        <end position="381"/>
    </location>
</feature>
<sequence>MSASPIVYPGLGLDIRHYDQDTNGEIYPMGIHSSCIGSESEILLVREVAMMIVMNELTDKPDWHVKVFDETIAEKWIEEALALPTEPLYHDIVPSEVRGKVLKVILDRKCLEFCIQELRAKAKFFEKTGLVPTLDGSASVVKADGYIDDSLRQSLQAAFTKLKLEQKDDPDWHPNTNEMVQNLVHPSLYPLVYGRSRVFREEVVGVEDAIDRWSGKGEVIPKPDTSYKSQTPFLASMGGVQVDNSNWSDTYQWLPANVSFQDDGSVKFTSYINGLHPTKHREIYATIEKLVEKALPAWDFSVPCYRDWKMVGACRTKPRFNKPETPDDEEEANWNISLDDVPKRDKMTEKDEDGDDSDDSDDEVYSDEEEQQHHDWKKIREPIQPEAPEFKAWNYGTKPGESLRERFQDRGLQVIVKMASIELTPDKPVFPAGGWHVEGQMNEHIVGTALYYLDSENVTSSSLAFRMQTTYDQWDLQEKVGQDSYSWLEQVFGTDLSGGSCLQQYGKVETKEGRLLAFPNVFHHRVSSFKLQDEAKPGHRRFIALWLIDPHTRIINTGNVPPQQHSWWMERAFGNTENFPIPHPIATIVSEAAPDHLGIQAAVERGRPLPNELMEMVKREAGDCVMPMSLQEAKEHRLKLMEERSRSQTKVDSNWRSETYSFCEH</sequence>
<dbReference type="Pfam" id="PF21666">
    <property type="entry name" value="DUF4246_N"/>
    <property type="match status" value="1"/>
</dbReference>
<proteinExistence type="predicted"/>
<organism evidence="4">
    <name type="scientific">Gibberella zeae</name>
    <name type="common">Wheat head blight fungus</name>
    <name type="synonym">Fusarium graminearum</name>
    <dbReference type="NCBI Taxonomy" id="5518"/>
    <lineage>
        <taxon>Eukaryota</taxon>
        <taxon>Fungi</taxon>
        <taxon>Dikarya</taxon>
        <taxon>Ascomycota</taxon>
        <taxon>Pezizomycotina</taxon>
        <taxon>Sordariomycetes</taxon>
        <taxon>Hypocreomycetidae</taxon>
        <taxon>Hypocreales</taxon>
        <taxon>Nectriaceae</taxon>
        <taxon>Fusarium</taxon>
    </lineage>
</organism>
<feature type="domain" description="DUF4246" evidence="2">
    <location>
        <begin position="109"/>
        <end position="570"/>
    </location>
</feature>
<dbReference type="InterPro" id="IPR049192">
    <property type="entry name" value="DUF4246_C"/>
</dbReference>
<feature type="compositionally biased region" description="Acidic residues" evidence="1">
    <location>
        <begin position="350"/>
        <end position="370"/>
    </location>
</feature>
<dbReference type="Pfam" id="PF14033">
    <property type="entry name" value="DUF4246"/>
    <property type="match status" value="1"/>
</dbReference>
<dbReference type="InterPro" id="IPR025340">
    <property type="entry name" value="DUF4246"/>
</dbReference>
<feature type="compositionally biased region" description="Basic and acidic residues" evidence="1">
    <location>
        <begin position="371"/>
        <end position="381"/>
    </location>
</feature>
<feature type="domain" description="DUF4246" evidence="3">
    <location>
        <begin position="8"/>
        <end position="79"/>
    </location>
</feature>
<name>A0A4E9ELU3_GIBZA</name>
<gene>
    <name evidence="4" type="ORF">FUG_LOCUS562380</name>
</gene>